<proteinExistence type="predicted"/>
<name>A0A7X0P124_9ACTN</name>
<protein>
    <submittedName>
        <fullName evidence="1">Uncharacterized protein</fullName>
    </submittedName>
</protein>
<dbReference type="EMBL" id="JACHMI010000001">
    <property type="protein sequence ID" value="MBB6553293.1"/>
    <property type="molecule type" value="Genomic_DNA"/>
</dbReference>
<dbReference type="RefSeq" id="WP_185107423.1">
    <property type="nucleotide sequence ID" value="NZ_BAAAXY010000025.1"/>
</dbReference>
<accession>A0A7X0P124</accession>
<gene>
    <name evidence="1" type="ORF">HD593_008088</name>
</gene>
<keyword evidence="2" id="KW-1185">Reference proteome</keyword>
<evidence type="ECO:0000313" key="2">
    <source>
        <dbReference type="Proteomes" id="UP000565579"/>
    </source>
</evidence>
<organism evidence="1 2">
    <name type="scientific">Nonomuraea rubra</name>
    <dbReference type="NCBI Taxonomy" id="46180"/>
    <lineage>
        <taxon>Bacteria</taxon>
        <taxon>Bacillati</taxon>
        <taxon>Actinomycetota</taxon>
        <taxon>Actinomycetes</taxon>
        <taxon>Streptosporangiales</taxon>
        <taxon>Streptosporangiaceae</taxon>
        <taxon>Nonomuraea</taxon>
    </lineage>
</organism>
<dbReference type="Proteomes" id="UP000565579">
    <property type="component" value="Unassembled WGS sequence"/>
</dbReference>
<dbReference type="AlphaFoldDB" id="A0A7X0P124"/>
<sequence length="120" mass="12898">MTERPFTVALCQAGPCRSSEPGLDMVPRLAAAVRRCPHGVLLRTGCLLRTPRCRPGAAHDNGCHLIVQPCDIDRSPRGAAIPIGPILSQADAEAVETWLTDGDLDADRLDPRLRVGRQPA</sequence>
<comment type="caution">
    <text evidence="1">The sequence shown here is derived from an EMBL/GenBank/DDBJ whole genome shotgun (WGS) entry which is preliminary data.</text>
</comment>
<evidence type="ECO:0000313" key="1">
    <source>
        <dbReference type="EMBL" id="MBB6553293.1"/>
    </source>
</evidence>
<reference evidence="1 2" key="1">
    <citation type="submission" date="2020-08" db="EMBL/GenBank/DDBJ databases">
        <title>Sequencing the genomes of 1000 actinobacteria strains.</title>
        <authorList>
            <person name="Klenk H.-P."/>
        </authorList>
    </citation>
    <scope>NUCLEOTIDE SEQUENCE [LARGE SCALE GENOMIC DNA]</scope>
    <source>
        <strain evidence="1 2">DSM 43768</strain>
    </source>
</reference>